<dbReference type="Proteomes" id="UP001420932">
    <property type="component" value="Unassembled WGS sequence"/>
</dbReference>
<reference evidence="3 4" key="1">
    <citation type="submission" date="2024-01" db="EMBL/GenBank/DDBJ databases">
        <title>Genome assemblies of Stephania.</title>
        <authorList>
            <person name="Yang L."/>
        </authorList>
    </citation>
    <scope>NUCLEOTIDE SEQUENCE [LARGE SCALE GENOMIC DNA]</scope>
    <source>
        <strain evidence="3">YNDBR</strain>
        <tissue evidence="3">Leaf</tissue>
    </source>
</reference>
<dbReference type="AlphaFoldDB" id="A0AAP0P985"/>
<dbReference type="EMBL" id="JBBNAF010000006">
    <property type="protein sequence ID" value="KAK9135968.1"/>
    <property type="molecule type" value="Genomic_DNA"/>
</dbReference>
<evidence type="ECO:0008006" key="5">
    <source>
        <dbReference type="Google" id="ProtNLM"/>
    </source>
</evidence>
<name>A0AAP0P985_9MAGN</name>
<keyword evidence="4" id="KW-1185">Reference proteome</keyword>
<comment type="caution">
    <text evidence="3">The sequence shown here is derived from an EMBL/GenBank/DDBJ whole genome shotgun (WGS) entry which is preliminary data.</text>
</comment>
<dbReference type="SUPFAM" id="SSF52743">
    <property type="entry name" value="Subtilisin-like"/>
    <property type="match status" value="1"/>
</dbReference>
<evidence type="ECO:0000313" key="3">
    <source>
        <dbReference type="EMBL" id="KAK9135968.1"/>
    </source>
</evidence>
<dbReference type="Gene3D" id="2.60.40.2310">
    <property type="match status" value="1"/>
</dbReference>
<proteinExistence type="inferred from homology"/>
<keyword evidence="2" id="KW-0732">Signal</keyword>
<protein>
    <recommendedName>
        <fullName evidence="5">Peptidase S8/S53 domain-containing protein</fullName>
    </recommendedName>
</protein>
<sequence length="255" mass="27908">MPRIPDQWRGACEIGTMFNTSNCNRKLIGARSFSKALKHACLTIGSNDYDSPRDVFGHGSDTSSTAAGSHVIGAEYFDPISLGAFAAIEKGIFVACSAANRGPDAYTTTNGAPWITTVGAGTLDRDYAALVTLGEGTITFKGKSVYPENLYIYIRSPSLLWSWGQRKDELQPTVTRAKVWAPSGMKLSITPSSLIFEGKYSKAEFLMHVDIDLRGYGMHNSYIGNYGHLSWHHEVNWSHVVRSPVVSAYAIGKFK</sequence>
<accession>A0AAP0P985</accession>
<evidence type="ECO:0000313" key="4">
    <source>
        <dbReference type="Proteomes" id="UP001420932"/>
    </source>
</evidence>
<dbReference type="InterPro" id="IPR036852">
    <property type="entry name" value="Peptidase_S8/S53_dom_sf"/>
</dbReference>
<dbReference type="GO" id="GO:0006508">
    <property type="term" value="P:proteolysis"/>
    <property type="evidence" value="ECO:0007669"/>
    <property type="project" value="InterPro"/>
</dbReference>
<evidence type="ECO:0000256" key="1">
    <source>
        <dbReference type="ARBA" id="ARBA00011073"/>
    </source>
</evidence>
<dbReference type="Gene3D" id="3.50.30.30">
    <property type="match status" value="1"/>
</dbReference>
<dbReference type="Gene3D" id="3.40.50.200">
    <property type="entry name" value="Peptidase S8/S53 domain"/>
    <property type="match status" value="2"/>
</dbReference>
<comment type="similarity">
    <text evidence="1">Belongs to the peptidase S8 family.</text>
</comment>
<gene>
    <name evidence="3" type="ORF">Syun_015298</name>
</gene>
<organism evidence="3 4">
    <name type="scientific">Stephania yunnanensis</name>
    <dbReference type="NCBI Taxonomy" id="152371"/>
    <lineage>
        <taxon>Eukaryota</taxon>
        <taxon>Viridiplantae</taxon>
        <taxon>Streptophyta</taxon>
        <taxon>Embryophyta</taxon>
        <taxon>Tracheophyta</taxon>
        <taxon>Spermatophyta</taxon>
        <taxon>Magnoliopsida</taxon>
        <taxon>Ranunculales</taxon>
        <taxon>Menispermaceae</taxon>
        <taxon>Menispermoideae</taxon>
        <taxon>Cissampelideae</taxon>
        <taxon>Stephania</taxon>
    </lineage>
</organism>
<evidence type="ECO:0000256" key="2">
    <source>
        <dbReference type="ARBA" id="ARBA00022729"/>
    </source>
</evidence>
<dbReference type="PANTHER" id="PTHR10795">
    <property type="entry name" value="PROPROTEIN CONVERTASE SUBTILISIN/KEXIN"/>
    <property type="match status" value="1"/>
</dbReference>
<dbReference type="InterPro" id="IPR045051">
    <property type="entry name" value="SBT"/>
</dbReference>
<dbReference type="GO" id="GO:0004252">
    <property type="term" value="F:serine-type endopeptidase activity"/>
    <property type="evidence" value="ECO:0007669"/>
    <property type="project" value="InterPro"/>
</dbReference>